<sequence length="481" mass="53368">MTLKDSILLPSQETLLQRLQHVSLYGQQLLVVTGAYGSGKTTLVTSLLNELDEFSSALVTCPKHSDCSEIRRKILVQLLSEPVFDDEIPLPETLLRLSGALPQASCIVLDDAHYLPMEIIAECIVLSQLSIPGKSLSVALTTTADFFEDLLTQLPEQQQEILLSINIEPLISQEREALYYTLLSRSEQIPFTPREIVKEQLLKQSGSPQEVVNLLELALHGEPEIPASRQWHKMAIAGMLIFLCLVIGYLLLPSEEREEVLAGPEKTVFEVEPSSSMLYQYGERLMAGYFILHQALPVVESEEDSALSAENDDEQVVQQPDVSVVSADSTLNPAEADSVTDTGDEEPSVEVFKGLDDIESTQLSSSIVEDRQDEKELESKVTGQLNSEALSTGYTLQLASVSKVKSLYNILNQLQGETGIKVARYKQRWVVLLGQFPTSSLAHKKALDIVEKYQLNAPWVRSSKDLVDYELQDSLPARDIP</sequence>
<evidence type="ECO:0000313" key="5">
    <source>
        <dbReference type="Proteomes" id="UP000282060"/>
    </source>
</evidence>
<protein>
    <submittedName>
        <fullName evidence="4">ATP-binding protein</fullName>
    </submittedName>
</protein>
<evidence type="ECO:0000259" key="2">
    <source>
        <dbReference type="Pfam" id="PF05036"/>
    </source>
</evidence>
<organism evidence="4 5">
    <name type="scientific">Shewanella atlantica</name>
    <dbReference type="NCBI Taxonomy" id="271099"/>
    <lineage>
        <taxon>Bacteria</taxon>
        <taxon>Pseudomonadati</taxon>
        <taxon>Pseudomonadota</taxon>
        <taxon>Gammaproteobacteria</taxon>
        <taxon>Alteromonadales</taxon>
        <taxon>Shewanellaceae</taxon>
        <taxon>Shewanella</taxon>
    </lineage>
</organism>
<dbReference type="Gene3D" id="3.40.50.300">
    <property type="entry name" value="P-loop containing nucleotide triphosphate hydrolases"/>
    <property type="match status" value="1"/>
</dbReference>
<dbReference type="Pfam" id="PF13401">
    <property type="entry name" value="AAA_22"/>
    <property type="match status" value="1"/>
</dbReference>
<dbReference type="InterPro" id="IPR049945">
    <property type="entry name" value="AAA_22"/>
</dbReference>
<dbReference type="PANTHER" id="PTHR35894:SF5">
    <property type="entry name" value="MU-LIKE PROPHAGE FLUMU DNA TRANSPOSITION PROTEIN B"/>
    <property type="match status" value="1"/>
</dbReference>
<dbReference type="PANTHER" id="PTHR35894">
    <property type="entry name" value="GENERAL SECRETION PATHWAY PROTEIN A-RELATED"/>
    <property type="match status" value="1"/>
</dbReference>
<dbReference type="Proteomes" id="UP000282060">
    <property type="component" value="Unassembled WGS sequence"/>
</dbReference>
<dbReference type="OrthoDB" id="6271962at2"/>
<dbReference type="RefSeq" id="WP_126507052.1">
    <property type="nucleotide sequence ID" value="NZ_RXNV01000008.1"/>
</dbReference>
<dbReference type="InterPro" id="IPR036680">
    <property type="entry name" value="SPOR-like_sf"/>
</dbReference>
<dbReference type="AlphaFoldDB" id="A0A431W432"/>
<dbReference type="SUPFAM" id="SSF52540">
    <property type="entry name" value="P-loop containing nucleoside triphosphate hydrolases"/>
    <property type="match status" value="1"/>
</dbReference>
<evidence type="ECO:0000256" key="1">
    <source>
        <dbReference type="SAM" id="MobiDB-lite"/>
    </source>
</evidence>
<name>A0A431W432_9GAMM</name>
<comment type="caution">
    <text evidence="4">The sequence shown here is derived from an EMBL/GenBank/DDBJ whole genome shotgun (WGS) entry which is preliminary data.</text>
</comment>
<feature type="region of interest" description="Disordered" evidence="1">
    <location>
        <begin position="327"/>
        <end position="347"/>
    </location>
</feature>
<dbReference type="Pfam" id="PF05036">
    <property type="entry name" value="SPOR"/>
    <property type="match status" value="1"/>
</dbReference>
<dbReference type="EMBL" id="RXNV01000008">
    <property type="protein sequence ID" value="RTR30198.1"/>
    <property type="molecule type" value="Genomic_DNA"/>
</dbReference>
<keyword evidence="5" id="KW-1185">Reference proteome</keyword>
<dbReference type="Gene3D" id="3.30.70.1070">
    <property type="entry name" value="Sporulation related repeat"/>
    <property type="match status" value="1"/>
</dbReference>
<keyword evidence="4" id="KW-0547">Nucleotide-binding</keyword>
<keyword evidence="4" id="KW-0067">ATP-binding</keyword>
<feature type="domain" description="ORC1/DEAH AAA+ ATPase" evidence="3">
    <location>
        <begin position="26"/>
        <end position="146"/>
    </location>
</feature>
<dbReference type="GO" id="GO:0042834">
    <property type="term" value="F:peptidoglycan binding"/>
    <property type="evidence" value="ECO:0007669"/>
    <property type="project" value="InterPro"/>
</dbReference>
<evidence type="ECO:0000313" key="4">
    <source>
        <dbReference type="EMBL" id="RTR30198.1"/>
    </source>
</evidence>
<gene>
    <name evidence="4" type="ORF">EKG39_16350</name>
</gene>
<dbReference type="GO" id="GO:0005524">
    <property type="term" value="F:ATP binding"/>
    <property type="evidence" value="ECO:0007669"/>
    <property type="project" value="UniProtKB-KW"/>
</dbReference>
<accession>A0A431W432</accession>
<dbReference type="InterPro" id="IPR007730">
    <property type="entry name" value="SPOR-like_dom"/>
</dbReference>
<feature type="domain" description="SPOR" evidence="2">
    <location>
        <begin position="391"/>
        <end position="461"/>
    </location>
</feature>
<proteinExistence type="predicted"/>
<reference evidence="4 5" key="1">
    <citation type="submission" date="2018-12" db="EMBL/GenBank/DDBJ databases">
        <authorList>
            <person name="Yu L."/>
        </authorList>
    </citation>
    <scope>NUCLEOTIDE SEQUENCE [LARGE SCALE GENOMIC DNA]</scope>
    <source>
        <strain evidence="4 5">HAW-EB5</strain>
    </source>
</reference>
<dbReference type="GO" id="GO:0016887">
    <property type="term" value="F:ATP hydrolysis activity"/>
    <property type="evidence" value="ECO:0007669"/>
    <property type="project" value="InterPro"/>
</dbReference>
<dbReference type="InterPro" id="IPR027417">
    <property type="entry name" value="P-loop_NTPase"/>
</dbReference>
<dbReference type="InterPro" id="IPR052026">
    <property type="entry name" value="ExeA_AAA_ATPase_DNA-bind"/>
</dbReference>
<evidence type="ECO:0000259" key="3">
    <source>
        <dbReference type="Pfam" id="PF13401"/>
    </source>
</evidence>